<sequence>NVENGTVRVQWNTAGCIDCFTLSPKEFIFNINNFQEKQILTITRIKNASKGSIIPILYGEGCDLIPPERFPIYID</sequence>
<name>A0A819U2F4_9BILA</name>
<reference evidence="1" key="1">
    <citation type="submission" date="2021-02" db="EMBL/GenBank/DDBJ databases">
        <authorList>
            <person name="Nowell W R."/>
        </authorList>
    </citation>
    <scope>NUCLEOTIDE SEQUENCE</scope>
</reference>
<accession>A0A819U2F4</accession>
<dbReference type="EMBL" id="CAJOBD010007819">
    <property type="protein sequence ID" value="CAF4096409.1"/>
    <property type="molecule type" value="Genomic_DNA"/>
</dbReference>
<comment type="caution">
    <text evidence="1">The sequence shown here is derived from an EMBL/GenBank/DDBJ whole genome shotgun (WGS) entry which is preliminary data.</text>
</comment>
<dbReference type="AlphaFoldDB" id="A0A819U2F4"/>
<evidence type="ECO:0000313" key="2">
    <source>
        <dbReference type="Proteomes" id="UP000663836"/>
    </source>
</evidence>
<protein>
    <submittedName>
        <fullName evidence="1">Uncharacterized protein</fullName>
    </submittedName>
</protein>
<evidence type="ECO:0000313" key="1">
    <source>
        <dbReference type="EMBL" id="CAF4096409.1"/>
    </source>
</evidence>
<dbReference type="Proteomes" id="UP000663836">
    <property type="component" value="Unassembled WGS sequence"/>
</dbReference>
<feature type="non-terminal residue" evidence="1">
    <location>
        <position position="1"/>
    </location>
</feature>
<gene>
    <name evidence="1" type="ORF">JBS370_LOCUS31522</name>
</gene>
<proteinExistence type="predicted"/>
<organism evidence="1 2">
    <name type="scientific">Rotaria sordida</name>
    <dbReference type="NCBI Taxonomy" id="392033"/>
    <lineage>
        <taxon>Eukaryota</taxon>
        <taxon>Metazoa</taxon>
        <taxon>Spiralia</taxon>
        <taxon>Gnathifera</taxon>
        <taxon>Rotifera</taxon>
        <taxon>Eurotatoria</taxon>
        <taxon>Bdelloidea</taxon>
        <taxon>Philodinida</taxon>
        <taxon>Philodinidae</taxon>
        <taxon>Rotaria</taxon>
    </lineage>
</organism>